<organism evidence="7 8">
    <name type="scientific">Colletotrichum spaethianum</name>
    <dbReference type="NCBI Taxonomy" id="700344"/>
    <lineage>
        <taxon>Eukaryota</taxon>
        <taxon>Fungi</taxon>
        <taxon>Dikarya</taxon>
        <taxon>Ascomycota</taxon>
        <taxon>Pezizomycotina</taxon>
        <taxon>Sordariomycetes</taxon>
        <taxon>Hypocreomycetidae</taxon>
        <taxon>Glomerellales</taxon>
        <taxon>Glomerellaceae</taxon>
        <taxon>Colletotrichum</taxon>
        <taxon>Colletotrichum spaethianum species complex</taxon>
    </lineage>
</organism>
<feature type="transmembrane region" description="Helical" evidence="6">
    <location>
        <begin position="222"/>
        <end position="244"/>
    </location>
</feature>
<proteinExistence type="predicted"/>
<dbReference type="AlphaFoldDB" id="A0AA37PDY1"/>
<gene>
    <name evidence="7" type="ORF">ColSpa_10706</name>
</gene>
<evidence type="ECO:0000256" key="3">
    <source>
        <dbReference type="ARBA" id="ARBA00022692"/>
    </source>
</evidence>
<keyword evidence="8" id="KW-1185">Reference proteome</keyword>
<sequence>MASIYHPDYVGKQWQVYMIYALITIATCVFIVLLPKWIPTAEKTFLMVSLVGMVAAFITVLAASDIKQPAKVFSQWSNSTGWPDGLAFLLATGQAMYGFLGLDGATHMAEELPNPGRNVPRILILIMLIGCGTAVPWTVAFIFSTNDLDAISSSALPIFDVFLQAINSRSAATFFTVWIIFIYYGALVSCFVTSGRLLWAFSRDNGLPYSTFFAKVHPTLDAPVNATVLAGIFITIFGLLYIASTTAFNSIVALAIMSSNITCTIPQAIVLFRGRHVLSPRYFDLGNIFGPLINGFSLLYVSLFSVLFCFPIFLPVKVDSMNYVSVVFVGALVFIAILWWGGKRKTFVGPDVQIDGIEVPASINRGDLHAAPAATGLPAKS</sequence>
<dbReference type="RefSeq" id="XP_049132875.1">
    <property type="nucleotide sequence ID" value="XM_049276918.1"/>
</dbReference>
<dbReference type="GO" id="GO:0016020">
    <property type="term" value="C:membrane"/>
    <property type="evidence" value="ECO:0007669"/>
    <property type="project" value="UniProtKB-SubCell"/>
</dbReference>
<feature type="transmembrane region" description="Helical" evidence="6">
    <location>
        <begin position="250"/>
        <end position="272"/>
    </location>
</feature>
<keyword evidence="2" id="KW-0813">Transport</keyword>
<evidence type="ECO:0000256" key="4">
    <source>
        <dbReference type="ARBA" id="ARBA00022989"/>
    </source>
</evidence>
<dbReference type="Proteomes" id="UP001055115">
    <property type="component" value="Unassembled WGS sequence"/>
</dbReference>
<name>A0AA37PDY1_9PEZI</name>
<dbReference type="PIRSF" id="PIRSF006060">
    <property type="entry name" value="AA_transporter"/>
    <property type="match status" value="1"/>
</dbReference>
<dbReference type="Pfam" id="PF13520">
    <property type="entry name" value="AA_permease_2"/>
    <property type="match status" value="1"/>
</dbReference>
<feature type="transmembrane region" description="Helical" evidence="6">
    <location>
        <begin position="45"/>
        <end position="66"/>
    </location>
</feature>
<dbReference type="EMBL" id="BQXU01000038">
    <property type="protein sequence ID" value="GKT50525.1"/>
    <property type="molecule type" value="Genomic_DNA"/>
</dbReference>
<evidence type="ECO:0000313" key="7">
    <source>
        <dbReference type="EMBL" id="GKT50525.1"/>
    </source>
</evidence>
<feature type="transmembrane region" description="Helical" evidence="6">
    <location>
        <begin position="86"/>
        <end position="102"/>
    </location>
</feature>
<dbReference type="PANTHER" id="PTHR45649">
    <property type="entry name" value="AMINO-ACID PERMEASE BAT1"/>
    <property type="match status" value="1"/>
</dbReference>
<evidence type="ECO:0000256" key="1">
    <source>
        <dbReference type="ARBA" id="ARBA00004141"/>
    </source>
</evidence>
<evidence type="ECO:0000313" key="8">
    <source>
        <dbReference type="Proteomes" id="UP001055115"/>
    </source>
</evidence>
<dbReference type="PANTHER" id="PTHR45649:SF11">
    <property type="entry name" value="TRANSPORTER, PUTATIVE (EUROFUNG)-RELATED"/>
    <property type="match status" value="1"/>
</dbReference>
<comment type="caution">
    <text evidence="7">The sequence shown here is derived from an EMBL/GenBank/DDBJ whole genome shotgun (WGS) entry which is preliminary data.</text>
</comment>
<accession>A0AA37PDY1</accession>
<reference evidence="7 8" key="1">
    <citation type="submission" date="2022-03" db="EMBL/GenBank/DDBJ databases">
        <title>Genome data of Colletotrichum spp.</title>
        <authorList>
            <person name="Utami Y.D."/>
            <person name="Hiruma K."/>
        </authorList>
    </citation>
    <scope>NUCLEOTIDE SEQUENCE [LARGE SCALE GENOMIC DNA]</scope>
    <source>
        <strain evidence="7 8">MAFF 239500</strain>
    </source>
</reference>
<comment type="subcellular location">
    <subcellularLocation>
        <location evidence="1">Membrane</location>
        <topology evidence="1">Multi-pass membrane protein</topology>
    </subcellularLocation>
</comment>
<evidence type="ECO:0000256" key="6">
    <source>
        <dbReference type="SAM" id="Phobius"/>
    </source>
</evidence>
<protein>
    <submittedName>
        <fullName evidence="7">Choline transport protein</fullName>
    </submittedName>
</protein>
<keyword evidence="3 6" id="KW-0812">Transmembrane</keyword>
<evidence type="ECO:0000256" key="5">
    <source>
        <dbReference type="ARBA" id="ARBA00023136"/>
    </source>
</evidence>
<feature type="transmembrane region" description="Helical" evidence="6">
    <location>
        <begin position="320"/>
        <end position="340"/>
    </location>
</feature>
<dbReference type="Gene3D" id="1.20.1740.10">
    <property type="entry name" value="Amino acid/polyamine transporter I"/>
    <property type="match status" value="1"/>
</dbReference>
<dbReference type="InterPro" id="IPR002293">
    <property type="entry name" value="AA/rel_permease1"/>
</dbReference>
<dbReference type="GO" id="GO:0022857">
    <property type="term" value="F:transmembrane transporter activity"/>
    <property type="evidence" value="ECO:0007669"/>
    <property type="project" value="InterPro"/>
</dbReference>
<keyword evidence="5 6" id="KW-0472">Membrane</keyword>
<feature type="transmembrane region" description="Helical" evidence="6">
    <location>
        <begin position="292"/>
        <end position="314"/>
    </location>
</feature>
<keyword evidence="4 6" id="KW-1133">Transmembrane helix</keyword>
<feature type="transmembrane region" description="Helical" evidence="6">
    <location>
        <begin position="14"/>
        <end position="33"/>
    </location>
</feature>
<feature type="transmembrane region" description="Helical" evidence="6">
    <location>
        <begin position="177"/>
        <end position="201"/>
    </location>
</feature>
<evidence type="ECO:0000256" key="2">
    <source>
        <dbReference type="ARBA" id="ARBA00022448"/>
    </source>
</evidence>
<feature type="transmembrane region" description="Helical" evidence="6">
    <location>
        <begin position="122"/>
        <end position="143"/>
    </location>
</feature>
<dbReference type="GeneID" id="73331508"/>